<dbReference type="OrthoDB" id="5408934at2759"/>
<feature type="region of interest" description="Disordered" evidence="1">
    <location>
        <begin position="153"/>
        <end position="178"/>
    </location>
</feature>
<feature type="compositionally biased region" description="Low complexity" evidence="1">
    <location>
        <begin position="153"/>
        <end position="170"/>
    </location>
</feature>
<name>A0A5J5EPN7_9PEZI</name>
<protein>
    <submittedName>
        <fullName evidence="2">Uncharacterized protein</fullName>
    </submittedName>
</protein>
<evidence type="ECO:0000256" key="1">
    <source>
        <dbReference type="SAM" id="MobiDB-lite"/>
    </source>
</evidence>
<sequence length="322" mass="34212">MAPTSRPRTNPRRCPLHELFATPHQCGGGPPSACTITTNTREKAHCQSFEAQGRELRSGEAQRERKGSKHWLLKAMQGSAKGEMVLKSHNYGVGEDSIKRGFGSWARSKTYRAGGASVSTPSLVSTPSEASVNSLSSAFSRFRAGKIFRGSPMGSLASSSSSMGDSSRGGTPIGLPNVPGVDNNVVTMSPMKIRLYRRDHPSKWRDLGNARLNVFKPMEGARPGKGPSEDDKRIVITNKKGDTVLLDVVLGESAFERVARTGIAVSVLTGEGEEDGTGKPSQSGGIGAKSTVYMMQVCCPSSKKTCGANRVVIDEGRGRGGV</sequence>
<dbReference type="AlphaFoldDB" id="A0A5J5EPN7"/>
<dbReference type="Proteomes" id="UP000326924">
    <property type="component" value="Unassembled WGS sequence"/>
</dbReference>
<proteinExistence type="predicted"/>
<comment type="caution">
    <text evidence="2">The sequence shown here is derived from an EMBL/GenBank/DDBJ whole genome shotgun (WGS) entry which is preliminary data.</text>
</comment>
<dbReference type="EMBL" id="VXIS01000179">
    <property type="protein sequence ID" value="KAA8898779.1"/>
    <property type="molecule type" value="Genomic_DNA"/>
</dbReference>
<evidence type="ECO:0000313" key="3">
    <source>
        <dbReference type="Proteomes" id="UP000326924"/>
    </source>
</evidence>
<accession>A0A5J5EPN7</accession>
<gene>
    <name evidence="2" type="ORF">FN846DRAFT_991200</name>
</gene>
<organism evidence="2 3">
    <name type="scientific">Sphaerosporella brunnea</name>
    <dbReference type="NCBI Taxonomy" id="1250544"/>
    <lineage>
        <taxon>Eukaryota</taxon>
        <taxon>Fungi</taxon>
        <taxon>Dikarya</taxon>
        <taxon>Ascomycota</taxon>
        <taxon>Pezizomycotina</taxon>
        <taxon>Pezizomycetes</taxon>
        <taxon>Pezizales</taxon>
        <taxon>Pyronemataceae</taxon>
        <taxon>Sphaerosporella</taxon>
    </lineage>
</organism>
<evidence type="ECO:0000313" key="2">
    <source>
        <dbReference type="EMBL" id="KAA8898779.1"/>
    </source>
</evidence>
<dbReference type="InParanoid" id="A0A5J5EPN7"/>
<reference evidence="2 3" key="1">
    <citation type="submission" date="2019-09" db="EMBL/GenBank/DDBJ databases">
        <title>Draft genome of the ectomycorrhizal ascomycete Sphaerosporella brunnea.</title>
        <authorList>
            <consortium name="DOE Joint Genome Institute"/>
            <person name="Benucci G.M."/>
            <person name="Marozzi G."/>
            <person name="Antonielli L."/>
            <person name="Sanchez S."/>
            <person name="Marco P."/>
            <person name="Wang X."/>
            <person name="Falini L.B."/>
            <person name="Barry K."/>
            <person name="Haridas S."/>
            <person name="Lipzen A."/>
            <person name="Labutti K."/>
            <person name="Grigoriev I.V."/>
            <person name="Murat C."/>
            <person name="Martin F."/>
            <person name="Albertini E."/>
            <person name="Donnini D."/>
            <person name="Bonito G."/>
        </authorList>
    </citation>
    <scope>NUCLEOTIDE SEQUENCE [LARGE SCALE GENOMIC DNA]</scope>
    <source>
        <strain evidence="2 3">Sb_GMNB300</strain>
    </source>
</reference>
<keyword evidence="3" id="KW-1185">Reference proteome</keyword>